<protein>
    <recommendedName>
        <fullName evidence="2">Genome polyprotein</fullName>
    </recommendedName>
</protein>
<dbReference type="GO" id="GO:0005524">
    <property type="term" value="F:ATP binding"/>
    <property type="evidence" value="ECO:0007669"/>
    <property type="project" value="InterPro"/>
</dbReference>
<reference evidence="7" key="1">
    <citation type="journal article" date="2019" name="Virology">
        <title>Viromes in Xylariaceae fungi infecting avocado in Spain.</title>
        <authorList>
            <person name="Velasco L."/>
            <person name="Arjona-Girona I."/>
            <person name="Cretazzo E."/>
            <person name="Lopez-Herrera C."/>
        </authorList>
    </citation>
    <scope>NUCLEOTIDE SEQUENCE</scope>
    <source>
        <strain evidence="7">E97-14</strain>
    </source>
</reference>
<dbReference type="GO" id="GO:0033644">
    <property type="term" value="C:host cell membrane"/>
    <property type="evidence" value="ECO:0007669"/>
    <property type="project" value="UniProtKB-SubCell"/>
</dbReference>
<dbReference type="EMBL" id="MF375883">
    <property type="protein sequence ID" value="AZG06254.1"/>
    <property type="molecule type" value="Genomic_RNA"/>
</dbReference>
<dbReference type="Pfam" id="PF00270">
    <property type="entry name" value="DEAD"/>
    <property type="match status" value="1"/>
</dbReference>
<proteinExistence type="predicted"/>
<evidence type="ECO:0000259" key="6">
    <source>
        <dbReference type="PROSITE" id="PS51192"/>
    </source>
</evidence>
<dbReference type="SUPFAM" id="SSF52540">
    <property type="entry name" value="P-loop containing nucleoside triphosphate hydrolases"/>
    <property type="match status" value="1"/>
</dbReference>
<keyword evidence="3" id="KW-0945">Host-virus interaction</keyword>
<keyword evidence="8" id="KW-1185">Reference proteome</keyword>
<keyword evidence="3" id="KW-1090">Inhibition of host innate immune response by virus</keyword>
<evidence type="ECO:0000256" key="2">
    <source>
        <dbReference type="ARBA" id="ARBA00020107"/>
    </source>
</evidence>
<evidence type="ECO:0000256" key="5">
    <source>
        <dbReference type="ARBA" id="ARBA00047631"/>
    </source>
</evidence>
<dbReference type="PROSITE" id="PS51192">
    <property type="entry name" value="HELICASE_ATP_BIND_1"/>
    <property type="match status" value="1"/>
</dbReference>
<evidence type="ECO:0000313" key="7">
    <source>
        <dbReference type="EMBL" id="AZG06254.1"/>
    </source>
</evidence>
<comment type="catalytic activity">
    <reaction evidence="5">
        <text>a ribonucleoside 5'-triphosphate + H2O = a ribonucleoside 5'-diphosphate + phosphate + H(+)</text>
        <dbReference type="Rhea" id="RHEA:23680"/>
        <dbReference type="ChEBI" id="CHEBI:15377"/>
        <dbReference type="ChEBI" id="CHEBI:15378"/>
        <dbReference type="ChEBI" id="CHEBI:43474"/>
        <dbReference type="ChEBI" id="CHEBI:57930"/>
        <dbReference type="ChEBI" id="CHEBI:61557"/>
        <dbReference type="EC" id="3.6.1.15"/>
    </reaction>
</comment>
<dbReference type="InterPro" id="IPR014001">
    <property type="entry name" value="Helicase_ATP-bd"/>
</dbReference>
<evidence type="ECO:0000256" key="1">
    <source>
        <dbReference type="ARBA" id="ARBA00004242"/>
    </source>
</evidence>
<dbReference type="GO" id="GO:0003676">
    <property type="term" value="F:nucleic acid binding"/>
    <property type="evidence" value="ECO:0007669"/>
    <property type="project" value="InterPro"/>
</dbReference>
<evidence type="ECO:0000313" key="8">
    <source>
        <dbReference type="Proteomes" id="UP000831149"/>
    </source>
</evidence>
<evidence type="ECO:0000256" key="4">
    <source>
        <dbReference type="ARBA" id="ARBA00023280"/>
    </source>
</evidence>
<dbReference type="Gene3D" id="3.40.50.300">
    <property type="entry name" value="P-loop containing nucleotide triphosphate hydrolases"/>
    <property type="match status" value="2"/>
</dbReference>
<evidence type="ECO:0000256" key="3">
    <source>
        <dbReference type="ARBA" id="ARBA00022632"/>
    </source>
</evidence>
<dbReference type="InterPro" id="IPR027417">
    <property type="entry name" value="P-loop_NTPase"/>
</dbReference>
<dbReference type="GO" id="GO:0017111">
    <property type="term" value="F:ribonucleoside triphosphate phosphatase activity"/>
    <property type="evidence" value="ECO:0007669"/>
    <property type="project" value="UniProtKB-EC"/>
</dbReference>
<accession>A0AAD1EES6</accession>
<dbReference type="RefSeq" id="YP_010799288.1">
    <property type="nucleotide sequence ID" value="NC_076615.1"/>
</dbReference>
<comment type="subcellular location">
    <subcellularLocation>
        <location evidence="1">Host membrane</location>
        <topology evidence="1">Peripheral membrane protein</topology>
    </subcellularLocation>
</comment>
<dbReference type="Proteomes" id="UP000831149">
    <property type="component" value="Segment"/>
</dbReference>
<dbReference type="KEGG" id="vg:80537641"/>
<dbReference type="SMART" id="SM00487">
    <property type="entry name" value="DEXDc"/>
    <property type="match status" value="1"/>
</dbReference>
<name>A0AAD1EES6_9VIRU</name>
<sequence>MPFFFSDTARAKRHWARRHASTFIKSLHDVPSSQPFSLVPDPEMQRAPVTRGDYTNVHRLISKGRGRLNTITGPTGCGKSTFALLKLLVGHSALIICPSSANQANLLTEFNQRIPDTITRLGLDYISPTVSFCNFLTFQDPCTQLTLCTAQDFVNFVLRFKTFPPCDFLILDEYHLNTPSVIQSRFLLRHCLPKGQTLKTQKIIFVSATPPDEPAPPVRTDGLTIVEMDIPDMLATPTPPLYQLSKYPPYSNNYLLIVADSCGTAHALTERLMAKSESVFCICECPTPESVAHDLTTNTYNHTVIATPATEAGITTPCCYMVNPGLASRTDFSNGVIRRDTFPLGPRQSNQRLGRGGRLGHTVVFTQRSPGESSDSPSAVDLGDAYLLVLALTFGHPSSPEATLATTRFPRLKKVLGSGASLFVETTRPMIALYMHDNAGERYAEFGGSATGFIDDNASDFRLFKWPSGSAYAPFLDLCSDHDLSSLHNPALQKSIADAIVAQDPSLVEGITLESALEAAERDPETYANAIWGALQRLHGRSNLTGESPGHPGISNCTLNYMLGVNGTRAFKVIEQLGARFEVSSEPQGGKYVIHRELFFRDQRVRYNGKPLLGPDNLVSPEKVAAILTPALSPVTATQALLGKPEYTIDLTSLAHLAPTCENRWFRTLF</sequence>
<organism evidence="7 8">
    <name type="scientific">Entoleuca gammaflexivirus 1</name>
    <dbReference type="NCBI Taxonomy" id="2086641"/>
    <lineage>
        <taxon>Viruses</taxon>
        <taxon>Riboviria</taxon>
        <taxon>Orthornavirae</taxon>
        <taxon>Kitrinoviricota</taxon>
        <taxon>Alsuviricetes</taxon>
        <taxon>Tymovirales</taxon>
        <taxon>Gammaflexiviridae</taxon>
        <taxon>Gammaflexivirus</taxon>
        <taxon>Gammaflexivirus unientoleucae</taxon>
        <taxon>Gammaflexivirus EntGFV-1</taxon>
    </lineage>
</organism>
<dbReference type="InterPro" id="IPR011545">
    <property type="entry name" value="DEAD/DEAH_box_helicase_dom"/>
</dbReference>
<dbReference type="GO" id="GO:0052170">
    <property type="term" value="P:symbiont-mediated suppression of host innate immune response"/>
    <property type="evidence" value="ECO:0007669"/>
    <property type="project" value="UniProtKB-KW"/>
</dbReference>
<feature type="domain" description="Helicase ATP-binding" evidence="6">
    <location>
        <begin position="60"/>
        <end position="228"/>
    </location>
</feature>
<dbReference type="GeneID" id="80537641"/>
<keyword evidence="4" id="KW-0899">Viral immunoevasion</keyword>